<dbReference type="AlphaFoldDB" id="A0A4R2T0R5"/>
<keyword evidence="1" id="KW-0812">Transmembrane</keyword>
<feature type="transmembrane region" description="Helical" evidence="1">
    <location>
        <begin position="56"/>
        <end position="76"/>
    </location>
</feature>
<accession>A0A4R2T0R5</accession>
<evidence type="ECO:0008006" key="4">
    <source>
        <dbReference type="Google" id="ProtNLM"/>
    </source>
</evidence>
<dbReference type="OrthoDB" id="9808116at2"/>
<dbReference type="Proteomes" id="UP000295504">
    <property type="component" value="Unassembled WGS sequence"/>
</dbReference>
<evidence type="ECO:0000313" key="3">
    <source>
        <dbReference type="Proteomes" id="UP000295504"/>
    </source>
</evidence>
<feature type="transmembrane region" description="Helical" evidence="1">
    <location>
        <begin position="82"/>
        <end position="101"/>
    </location>
</feature>
<sequence length="111" mass="12417">MGKFIVLSVPILLTTAIFITIGIYSIRKKTPMHFWSGTTVKSEEISDVKAYNRANGIMWICYGSTYIIGLLLSIVFGSKIGTIITIFSSSVGIILLIIIYGKIYDKYKVKR</sequence>
<keyword evidence="1" id="KW-1133">Transmembrane helix</keyword>
<organism evidence="2 3">
    <name type="scientific">Serpentinicella alkaliphila</name>
    <dbReference type="NCBI Taxonomy" id="1734049"/>
    <lineage>
        <taxon>Bacteria</taxon>
        <taxon>Bacillati</taxon>
        <taxon>Bacillota</taxon>
        <taxon>Clostridia</taxon>
        <taxon>Peptostreptococcales</taxon>
        <taxon>Natronincolaceae</taxon>
        <taxon>Serpentinicella</taxon>
    </lineage>
</organism>
<feature type="transmembrane region" description="Helical" evidence="1">
    <location>
        <begin position="6"/>
        <end position="26"/>
    </location>
</feature>
<keyword evidence="1" id="KW-0472">Membrane</keyword>
<comment type="caution">
    <text evidence="2">The sequence shown here is derived from an EMBL/GenBank/DDBJ whole genome shotgun (WGS) entry which is preliminary data.</text>
</comment>
<gene>
    <name evidence="2" type="ORF">EDD79_105113</name>
</gene>
<protein>
    <recommendedName>
        <fullName evidence="4">SdpI/YhfL family protein</fullName>
    </recommendedName>
</protein>
<reference evidence="2 3" key="1">
    <citation type="submission" date="2019-03" db="EMBL/GenBank/DDBJ databases">
        <title>Genomic Encyclopedia of Type Strains, Phase IV (KMG-IV): sequencing the most valuable type-strain genomes for metagenomic binning, comparative biology and taxonomic classification.</title>
        <authorList>
            <person name="Goeker M."/>
        </authorList>
    </citation>
    <scope>NUCLEOTIDE SEQUENCE [LARGE SCALE GENOMIC DNA]</scope>
    <source>
        <strain evidence="2 3">DSM 100013</strain>
    </source>
</reference>
<evidence type="ECO:0000313" key="2">
    <source>
        <dbReference type="EMBL" id="TCP96457.1"/>
    </source>
</evidence>
<name>A0A4R2T0R5_9FIRM</name>
<proteinExistence type="predicted"/>
<keyword evidence="3" id="KW-1185">Reference proteome</keyword>
<dbReference type="RefSeq" id="WP_132849574.1">
    <property type="nucleotide sequence ID" value="NZ_CP058648.1"/>
</dbReference>
<evidence type="ECO:0000256" key="1">
    <source>
        <dbReference type="SAM" id="Phobius"/>
    </source>
</evidence>
<dbReference type="EMBL" id="SLYC01000051">
    <property type="protein sequence ID" value="TCP96457.1"/>
    <property type="molecule type" value="Genomic_DNA"/>
</dbReference>